<proteinExistence type="predicted"/>
<feature type="compositionally biased region" description="Low complexity" evidence="1">
    <location>
        <begin position="168"/>
        <end position="184"/>
    </location>
</feature>
<keyword evidence="3" id="KW-1185">Reference proteome</keyword>
<organism evidence="2 3">
    <name type="scientific">Pristionchus pacificus</name>
    <name type="common">Parasitic nematode worm</name>
    <dbReference type="NCBI Taxonomy" id="54126"/>
    <lineage>
        <taxon>Eukaryota</taxon>
        <taxon>Metazoa</taxon>
        <taxon>Ecdysozoa</taxon>
        <taxon>Nematoda</taxon>
        <taxon>Chromadorea</taxon>
        <taxon>Rhabditida</taxon>
        <taxon>Rhabditina</taxon>
        <taxon>Diplogasteromorpha</taxon>
        <taxon>Diplogasteroidea</taxon>
        <taxon>Neodiplogasteridae</taxon>
        <taxon>Pristionchus</taxon>
    </lineage>
</organism>
<evidence type="ECO:0000256" key="1">
    <source>
        <dbReference type="SAM" id="MobiDB-lite"/>
    </source>
</evidence>
<reference evidence="3" key="1">
    <citation type="journal article" date="2008" name="Nat. Genet.">
        <title>The Pristionchus pacificus genome provides a unique perspective on nematode lifestyle and parasitism.</title>
        <authorList>
            <person name="Dieterich C."/>
            <person name="Clifton S.W."/>
            <person name="Schuster L.N."/>
            <person name="Chinwalla A."/>
            <person name="Delehaunty K."/>
            <person name="Dinkelacker I."/>
            <person name="Fulton L."/>
            <person name="Fulton R."/>
            <person name="Godfrey J."/>
            <person name="Minx P."/>
            <person name="Mitreva M."/>
            <person name="Roeseler W."/>
            <person name="Tian H."/>
            <person name="Witte H."/>
            <person name="Yang S.P."/>
            <person name="Wilson R.K."/>
            <person name="Sommer R.J."/>
        </authorList>
    </citation>
    <scope>NUCLEOTIDE SEQUENCE [LARGE SCALE GENOMIC DNA]</scope>
    <source>
        <strain evidence="3">PS312</strain>
    </source>
</reference>
<feature type="compositionally biased region" description="Polar residues" evidence="1">
    <location>
        <begin position="221"/>
        <end position="231"/>
    </location>
</feature>
<feature type="region of interest" description="Disordered" evidence="1">
    <location>
        <begin position="107"/>
        <end position="144"/>
    </location>
</feature>
<reference evidence="2" key="2">
    <citation type="submission" date="2022-06" db="UniProtKB">
        <authorList>
            <consortium name="EnsemblMetazoa"/>
        </authorList>
    </citation>
    <scope>IDENTIFICATION</scope>
    <source>
        <strain evidence="2">PS312</strain>
    </source>
</reference>
<feature type="compositionally biased region" description="Acidic residues" evidence="1">
    <location>
        <begin position="206"/>
        <end position="215"/>
    </location>
</feature>
<evidence type="ECO:0000313" key="2">
    <source>
        <dbReference type="EnsemblMetazoa" id="PPA11237.1"/>
    </source>
</evidence>
<feature type="region of interest" description="Disordered" evidence="1">
    <location>
        <begin position="158"/>
        <end position="244"/>
    </location>
</feature>
<protein>
    <submittedName>
        <fullName evidence="2">Uncharacterized protein</fullName>
    </submittedName>
</protein>
<accession>A0A2A6BN75</accession>
<name>A0A2A6BN75_PRIPA</name>
<feature type="region of interest" description="Disordered" evidence="1">
    <location>
        <begin position="288"/>
        <end position="307"/>
    </location>
</feature>
<accession>A0A8R1YED4</accession>
<evidence type="ECO:0000313" key="3">
    <source>
        <dbReference type="Proteomes" id="UP000005239"/>
    </source>
</evidence>
<feature type="compositionally biased region" description="Basic and acidic residues" evidence="1">
    <location>
        <begin position="234"/>
        <end position="244"/>
    </location>
</feature>
<feature type="compositionally biased region" description="Low complexity" evidence="1">
    <location>
        <begin position="117"/>
        <end position="128"/>
    </location>
</feature>
<gene>
    <name evidence="2" type="primary">WBGene00100791</name>
</gene>
<sequence>MFAQTSSPLDICEGWRKKTNEIPHNERIRGMIMSSFAALKSMNGMDISDLEFHQATLRAEREIARKFDTKATMDPCRLFFYGFSECIEGLLSTVIERIGEIEAMNDGEKTDEAHSLPDAADTPAPQDPSENAAGAIPPPQARSLVDGEAQDPIRLEDRATSAPATGNSDAVTASTPSTTATANAQPIQTPPAVPESLGNGMVKMEDIDEEEDDSQPGDALMNQSHSGSDASHSVVKEEEMDEVNKHAAPPVVNQFRVGHPIAPVTMGQYQGGSLLQLAGMVRRPSQSFNGFDAPSTSSTSNVPSGSKTTAQKFLELPNQRLYYRAPRPTLHAVGKKLLKRDSTRPKFNKEMDNMKTLHCLFCHMRDMNLDEFVAHLLQGHNTTPSKSRLGFQCKCGFLGMNARAARLHKYSTRDMDVNAFVEHLNYAHNTTPCKCCNVALSVIKTGVD</sequence>
<feature type="compositionally biased region" description="Low complexity" evidence="1">
    <location>
        <begin position="295"/>
        <end position="307"/>
    </location>
</feature>
<dbReference type="Proteomes" id="UP000005239">
    <property type="component" value="Unassembled WGS sequence"/>
</dbReference>
<dbReference type="AlphaFoldDB" id="A0A2A6BN75"/>
<dbReference type="EnsemblMetazoa" id="PPA11237.1">
    <property type="protein sequence ID" value="PPA11237.1"/>
    <property type="gene ID" value="WBGene00100791"/>
</dbReference>